<dbReference type="AlphaFoldDB" id="A0A8H5FP06"/>
<dbReference type="Pfam" id="PF02755">
    <property type="entry name" value="RPEL"/>
    <property type="match status" value="2"/>
</dbReference>
<dbReference type="InterPro" id="IPR004018">
    <property type="entry name" value="RPEL_repeat"/>
</dbReference>
<feature type="region of interest" description="Disordered" evidence="4">
    <location>
        <begin position="22"/>
        <end position="42"/>
    </location>
</feature>
<feature type="coiled-coil region" evidence="3">
    <location>
        <begin position="80"/>
        <end position="107"/>
    </location>
</feature>
<name>A0A8H5FP06_9AGAR</name>
<evidence type="ECO:0000313" key="5">
    <source>
        <dbReference type="EMBL" id="KAF5343542.1"/>
    </source>
</evidence>
<feature type="compositionally biased region" description="Polar residues" evidence="4">
    <location>
        <begin position="22"/>
        <end position="32"/>
    </location>
</feature>
<keyword evidence="1" id="KW-0677">Repeat</keyword>
<keyword evidence="3" id="KW-0175">Coiled coil</keyword>
<reference evidence="5 6" key="1">
    <citation type="journal article" date="2020" name="ISME J.">
        <title>Uncovering the hidden diversity of litter-decomposition mechanisms in mushroom-forming fungi.</title>
        <authorList>
            <person name="Floudas D."/>
            <person name="Bentzer J."/>
            <person name="Ahren D."/>
            <person name="Johansson T."/>
            <person name="Persson P."/>
            <person name="Tunlid A."/>
        </authorList>
    </citation>
    <scope>NUCLEOTIDE SEQUENCE [LARGE SCALE GENOMIC DNA]</scope>
    <source>
        <strain evidence="5 6">CBS 291.85</strain>
    </source>
</reference>
<evidence type="ECO:0000313" key="6">
    <source>
        <dbReference type="Proteomes" id="UP000559256"/>
    </source>
</evidence>
<protein>
    <recommendedName>
        <fullName evidence="7">RPEL repeat protein</fullName>
    </recommendedName>
</protein>
<evidence type="ECO:0000256" key="2">
    <source>
        <dbReference type="PROSITE-ProRule" id="PRU00401"/>
    </source>
</evidence>
<evidence type="ECO:0000256" key="1">
    <source>
        <dbReference type="ARBA" id="ARBA00022737"/>
    </source>
</evidence>
<proteinExistence type="predicted"/>
<organism evidence="5 6">
    <name type="scientific">Tetrapyrgos nigripes</name>
    <dbReference type="NCBI Taxonomy" id="182062"/>
    <lineage>
        <taxon>Eukaryota</taxon>
        <taxon>Fungi</taxon>
        <taxon>Dikarya</taxon>
        <taxon>Basidiomycota</taxon>
        <taxon>Agaricomycotina</taxon>
        <taxon>Agaricomycetes</taxon>
        <taxon>Agaricomycetidae</taxon>
        <taxon>Agaricales</taxon>
        <taxon>Marasmiineae</taxon>
        <taxon>Marasmiaceae</taxon>
        <taxon>Tetrapyrgos</taxon>
    </lineage>
</organism>
<sequence>MLCTNNLQALRSKRAPIQRHQANIKQMDSTKPPTAHRSPSLDPDAIAKLEQRLKDRPEKNDLVERNILKDDKGIAPSLVAAKEKLQRSQLEDKLDHALQQRPKVEELVKGGILYEDEAPPS</sequence>
<keyword evidence="6" id="KW-1185">Reference proteome</keyword>
<evidence type="ECO:0008006" key="7">
    <source>
        <dbReference type="Google" id="ProtNLM"/>
    </source>
</evidence>
<dbReference type="OrthoDB" id="197676at2759"/>
<dbReference type="SMART" id="SM00707">
    <property type="entry name" value="RPEL"/>
    <property type="match status" value="2"/>
</dbReference>
<evidence type="ECO:0000256" key="3">
    <source>
        <dbReference type="SAM" id="Coils"/>
    </source>
</evidence>
<dbReference type="Gene3D" id="6.10.150.10">
    <property type="match status" value="1"/>
</dbReference>
<feature type="repeat" description="RPEL" evidence="2">
    <location>
        <begin position="47"/>
        <end position="72"/>
    </location>
</feature>
<dbReference type="Proteomes" id="UP000559256">
    <property type="component" value="Unassembled WGS sequence"/>
</dbReference>
<dbReference type="PROSITE" id="PS51073">
    <property type="entry name" value="RPEL"/>
    <property type="match status" value="1"/>
</dbReference>
<comment type="caution">
    <text evidence="5">The sequence shown here is derived from an EMBL/GenBank/DDBJ whole genome shotgun (WGS) entry which is preliminary data.</text>
</comment>
<accession>A0A8H5FP06</accession>
<gene>
    <name evidence="5" type="ORF">D9758_012933</name>
</gene>
<dbReference type="EMBL" id="JAACJM010000138">
    <property type="protein sequence ID" value="KAF5343542.1"/>
    <property type="molecule type" value="Genomic_DNA"/>
</dbReference>
<evidence type="ECO:0000256" key="4">
    <source>
        <dbReference type="SAM" id="MobiDB-lite"/>
    </source>
</evidence>